<dbReference type="Proteomes" id="UP000031036">
    <property type="component" value="Unassembled WGS sequence"/>
</dbReference>
<accession>A0A0B2V313</accession>
<name>A0A0B2V313_TOXCA</name>
<dbReference type="AlphaFoldDB" id="A0A0B2V313"/>
<dbReference type="EMBL" id="JPKZ01002600">
    <property type="protein sequence ID" value="KHN75864.1"/>
    <property type="molecule type" value="Genomic_DNA"/>
</dbReference>
<keyword evidence="2" id="KW-1185">Reference proteome</keyword>
<evidence type="ECO:0000313" key="2">
    <source>
        <dbReference type="Proteomes" id="UP000031036"/>
    </source>
</evidence>
<proteinExistence type="predicted"/>
<reference evidence="1 2" key="1">
    <citation type="submission" date="2014-11" db="EMBL/GenBank/DDBJ databases">
        <title>Genetic blueprint of the zoonotic pathogen Toxocara canis.</title>
        <authorList>
            <person name="Zhu X.-Q."/>
            <person name="Korhonen P.K."/>
            <person name="Cai H."/>
            <person name="Young N.D."/>
            <person name="Nejsum P."/>
            <person name="von Samson-Himmelstjerna G."/>
            <person name="Boag P.R."/>
            <person name="Tan P."/>
            <person name="Li Q."/>
            <person name="Min J."/>
            <person name="Yang Y."/>
            <person name="Wang X."/>
            <person name="Fang X."/>
            <person name="Hall R.S."/>
            <person name="Hofmann A."/>
            <person name="Sternberg P.W."/>
            <person name="Jex A.R."/>
            <person name="Gasser R.B."/>
        </authorList>
    </citation>
    <scope>NUCLEOTIDE SEQUENCE [LARGE SCALE GENOMIC DNA]</scope>
    <source>
        <strain evidence="1">PN_DK_2014</strain>
    </source>
</reference>
<comment type="caution">
    <text evidence="1">The sequence shown here is derived from an EMBL/GenBank/DDBJ whole genome shotgun (WGS) entry which is preliminary data.</text>
</comment>
<protein>
    <submittedName>
        <fullName evidence="1">Uncharacterized protein</fullName>
    </submittedName>
</protein>
<organism evidence="1 2">
    <name type="scientific">Toxocara canis</name>
    <name type="common">Canine roundworm</name>
    <dbReference type="NCBI Taxonomy" id="6265"/>
    <lineage>
        <taxon>Eukaryota</taxon>
        <taxon>Metazoa</taxon>
        <taxon>Ecdysozoa</taxon>
        <taxon>Nematoda</taxon>
        <taxon>Chromadorea</taxon>
        <taxon>Rhabditida</taxon>
        <taxon>Spirurina</taxon>
        <taxon>Ascaridomorpha</taxon>
        <taxon>Ascaridoidea</taxon>
        <taxon>Toxocaridae</taxon>
        <taxon>Toxocara</taxon>
    </lineage>
</organism>
<sequence length="74" mass="8380">MLDTTKTERSSSGCDKRSSVVDTIFMKRKATELHGRIFNKRFFSALPDQSNMQSDEALNAKVVTCKMLSFQMAI</sequence>
<gene>
    <name evidence="1" type="ORF">Tcan_12865</name>
</gene>
<evidence type="ECO:0000313" key="1">
    <source>
        <dbReference type="EMBL" id="KHN75864.1"/>
    </source>
</evidence>